<accession>B4LF73</accession>
<reference evidence="3 4" key="1">
    <citation type="journal article" date="2007" name="Nature">
        <title>Evolution of genes and genomes on the Drosophila phylogeny.</title>
        <authorList>
            <consortium name="Drosophila 12 Genomes Consortium"/>
            <person name="Clark A.G."/>
            <person name="Eisen M.B."/>
            <person name="Smith D.R."/>
            <person name="Bergman C.M."/>
            <person name="Oliver B."/>
            <person name="Markow T.A."/>
            <person name="Kaufman T.C."/>
            <person name="Kellis M."/>
            <person name="Gelbart W."/>
            <person name="Iyer V.N."/>
            <person name="Pollard D.A."/>
            <person name="Sackton T.B."/>
            <person name="Larracuente A.M."/>
            <person name="Singh N.D."/>
            <person name="Abad J.P."/>
            <person name="Abt D.N."/>
            <person name="Adryan B."/>
            <person name="Aguade M."/>
            <person name="Akashi H."/>
            <person name="Anderson W.W."/>
            <person name="Aquadro C.F."/>
            <person name="Ardell D.H."/>
            <person name="Arguello R."/>
            <person name="Artieri C.G."/>
            <person name="Barbash D.A."/>
            <person name="Barker D."/>
            <person name="Barsanti P."/>
            <person name="Batterham P."/>
            <person name="Batzoglou S."/>
            <person name="Begun D."/>
            <person name="Bhutkar A."/>
            <person name="Blanco E."/>
            <person name="Bosak S.A."/>
            <person name="Bradley R.K."/>
            <person name="Brand A.D."/>
            <person name="Brent M.R."/>
            <person name="Brooks A.N."/>
            <person name="Brown R.H."/>
            <person name="Butlin R.K."/>
            <person name="Caggese C."/>
            <person name="Calvi B.R."/>
            <person name="Bernardo de Carvalho A."/>
            <person name="Caspi A."/>
            <person name="Castrezana S."/>
            <person name="Celniker S.E."/>
            <person name="Chang J.L."/>
            <person name="Chapple C."/>
            <person name="Chatterji S."/>
            <person name="Chinwalla A."/>
            <person name="Civetta A."/>
            <person name="Clifton S.W."/>
            <person name="Comeron J.M."/>
            <person name="Costello J.C."/>
            <person name="Coyne J.A."/>
            <person name="Daub J."/>
            <person name="David R.G."/>
            <person name="Delcher A.L."/>
            <person name="Delehaunty K."/>
            <person name="Do C.B."/>
            <person name="Ebling H."/>
            <person name="Edwards K."/>
            <person name="Eickbush T."/>
            <person name="Evans J.D."/>
            <person name="Filipski A."/>
            <person name="Findeiss S."/>
            <person name="Freyhult E."/>
            <person name="Fulton L."/>
            <person name="Fulton R."/>
            <person name="Garcia A.C."/>
            <person name="Gardiner A."/>
            <person name="Garfield D.A."/>
            <person name="Garvin B.E."/>
            <person name="Gibson G."/>
            <person name="Gilbert D."/>
            <person name="Gnerre S."/>
            <person name="Godfrey J."/>
            <person name="Good R."/>
            <person name="Gotea V."/>
            <person name="Gravely B."/>
            <person name="Greenberg A.J."/>
            <person name="Griffiths-Jones S."/>
            <person name="Gross S."/>
            <person name="Guigo R."/>
            <person name="Gustafson E.A."/>
            <person name="Haerty W."/>
            <person name="Hahn M.W."/>
            <person name="Halligan D.L."/>
            <person name="Halpern A.L."/>
            <person name="Halter G.M."/>
            <person name="Han M.V."/>
            <person name="Heger A."/>
            <person name="Hillier L."/>
            <person name="Hinrichs A.S."/>
            <person name="Holmes I."/>
            <person name="Hoskins R.A."/>
            <person name="Hubisz M.J."/>
            <person name="Hultmark D."/>
            <person name="Huntley M.A."/>
            <person name="Jaffe D.B."/>
            <person name="Jagadeeshan S."/>
            <person name="Jeck W.R."/>
            <person name="Johnson J."/>
            <person name="Jones C.D."/>
            <person name="Jordan W.C."/>
            <person name="Karpen G.H."/>
            <person name="Kataoka E."/>
            <person name="Keightley P.D."/>
            <person name="Kheradpour P."/>
            <person name="Kirkness E.F."/>
            <person name="Koerich L.B."/>
            <person name="Kristiansen K."/>
            <person name="Kudrna D."/>
            <person name="Kulathinal R.J."/>
            <person name="Kumar S."/>
            <person name="Kwok R."/>
            <person name="Lander E."/>
            <person name="Langley C.H."/>
            <person name="Lapoint R."/>
            <person name="Lazzaro B.P."/>
            <person name="Lee S.J."/>
            <person name="Levesque L."/>
            <person name="Li R."/>
            <person name="Lin C.F."/>
            <person name="Lin M.F."/>
            <person name="Lindblad-Toh K."/>
            <person name="Llopart A."/>
            <person name="Long M."/>
            <person name="Low L."/>
            <person name="Lozovsky E."/>
            <person name="Lu J."/>
            <person name="Luo M."/>
            <person name="Machado C.A."/>
            <person name="Makalowski W."/>
            <person name="Marzo M."/>
            <person name="Matsuda M."/>
            <person name="Matzkin L."/>
            <person name="McAllister B."/>
            <person name="McBride C.S."/>
            <person name="McKernan B."/>
            <person name="McKernan K."/>
            <person name="Mendez-Lago M."/>
            <person name="Minx P."/>
            <person name="Mollenhauer M.U."/>
            <person name="Montooth K."/>
            <person name="Mount S.M."/>
            <person name="Mu X."/>
            <person name="Myers E."/>
            <person name="Negre B."/>
            <person name="Newfeld S."/>
            <person name="Nielsen R."/>
            <person name="Noor M.A."/>
            <person name="O'Grady P."/>
            <person name="Pachter L."/>
            <person name="Papaceit M."/>
            <person name="Parisi M.J."/>
            <person name="Parisi M."/>
            <person name="Parts L."/>
            <person name="Pedersen J.S."/>
            <person name="Pesole G."/>
            <person name="Phillippy A.M."/>
            <person name="Ponting C.P."/>
            <person name="Pop M."/>
            <person name="Porcelli D."/>
            <person name="Powell J.R."/>
            <person name="Prohaska S."/>
            <person name="Pruitt K."/>
            <person name="Puig M."/>
            <person name="Quesneville H."/>
            <person name="Ram K.R."/>
            <person name="Rand D."/>
            <person name="Rasmussen M.D."/>
            <person name="Reed L.K."/>
            <person name="Reenan R."/>
            <person name="Reily A."/>
            <person name="Remington K.A."/>
            <person name="Rieger T.T."/>
            <person name="Ritchie M.G."/>
            <person name="Robin C."/>
            <person name="Rogers Y.H."/>
            <person name="Rohde C."/>
            <person name="Rozas J."/>
            <person name="Rubenfield M.J."/>
            <person name="Ruiz A."/>
            <person name="Russo S."/>
            <person name="Salzberg S.L."/>
            <person name="Sanchez-Gracia A."/>
            <person name="Saranga D.J."/>
            <person name="Sato H."/>
            <person name="Schaeffer S.W."/>
            <person name="Schatz M.C."/>
            <person name="Schlenke T."/>
            <person name="Schwartz R."/>
            <person name="Segarra C."/>
            <person name="Singh R.S."/>
            <person name="Sirot L."/>
            <person name="Sirota M."/>
            <person name="Sisneros N.B."/>
            <person name="Smith C.D."/>
            <person name="Smith T.F."/>
            <person name="Spieth J."/>
            <person name="Stage D.E."/>
            <person name="Stark A."/>
            <person name="Stephan W."/>
            <person name="Strausberg R.L."/>
            <person name="Strempel S."/>
            <person name="Sturgill D."/>
            <person name="Sutton G."/>
            <person name="Sutton G.G."/>
            <person name="Tao W."/>
            <person name="Teichmann S."/>
            <person name="Tobari Y.N."/>
            <person name="Tomimura Y."/>
            <person name="Tsolas J.M."/>
            <person name="Valente V.L."/>
            <person name="Venter E."/>
            <person name="Venter J.C."/>
            <person name="Vicario S."/>
            <person name="Vieira F.G."/>
            <person name="Vilella A.J."/>
            <person name="Villasante A."/>
            <person name="Walenz B."/>
            <person name="Wang J."/>
            <person name="Wasserman M."/>
            <person name="Watts T."/>
            <person name="Wilson D."/>
            <person name="Wilson R.K."/>
            <person name="Wing R.A."/>
            <person name="Wolfner M.F."/>
            <person name="Wong A."/>
            <person name="Wong G.K."/>
            <person name="Wu C.I."/>
            <person name="Wu G."/>
            <person name="Yamamoto D."/>
            <person name="Yang H.P."/>
            <person name="Yang S.P."/>
            <person name="Yorke J.A."/>
            <person name="Yoshida K."/>
            <person name="Zdobnov E."/>
            <person name="Zhang P."/>
            <person name="Zhang Y."/>
            <person name="Zimin A.V."/>
            <person name="Baldwin J."/>
            <person name="Abdouelleil A."/>
            <person name="Abdulkadir J."/>
            <person name="Abebe A."/>
            <person name="Abera B."/>
            <person name="Abreu J."/>
            <person name="Acer S.C."/>
            <person name="Aftuck L."/>
            <person name="Alexander A."/>
            <person name="An P."/>
            <person name="Anderson E."/>
            <person name="Anderson S."/>
            <person name="Arachi H."/>
            <person name="Azer M."/>
            <person name="Bachantsang P."/>
            <person name="Barry A."/>
            <person name="Bayul T."/>
            <person name="Berlin A."/>
            <person name="Bessette D."/>
            <person name="Bloom T."/>
            <person name="Blye J."/>
            <person name="Boguslavskiy L."/>
            <person name="Bonnet C."/>
            <person name="Boukhgalter B."/>
            <person name="Bourzgui I."/>
            <person name="Brown A."/>
            <person name="Cahill P."/>
            <person name="Channer S."/>
            <person name="Cheshatsang Y."/>
            <person name="Chuda L."/>
            <person name="Citroen M."/>
            <person name="Collymore A."/>
            <person name="Cooke P."/>
            <person name="Costello M."/>
            <person name="D'Aco K."/>
            <person name="Daza R."/>
            <person name="De Haan G."/>
            <person name="DeGray S."/>
            <person name="DeMaso C."/>
            <person name="Dhargay N."/>
            <person name="Dooley K."/>
            <person name="Dooley E."/>
            <person name="Doricent M."/>
            <person name="Dorje P."/>
            <person name="Dorjee K."/>
            <person name="Dupes A."/>
            <person name="Elong R."/>
            <person name="Falk J."/>
            <person name="Farina A."/>
            <person name="Faro S."/>
            <person name="Ferguson D."/>
            <person name="Fisher S."/>
            <person name="Foley C.D."/>
            <person name="Franke A."/>
            <person name="Friedrich D."/>
            <person name="Gadbois L."/>
            <person name="Gearin G."/>
            <person name="Gearin C.R."/>
            <person name="Giannoukos G."/>
            <person name="Goode T."/>
            <person name="Graham J."/>
            <person name="Grandbois E."/>
            <person name="Grewal S."/>
            <person name="Gyaltsen K."/>
            <person name="Hafez N."/>
            <person name="Hagos B."/>
            <person name="Hall J."/>
            <person name="Henson C."/>
            <person name="Hollinger A."/>
            <person name="Honan T."/>
            <person name="Huard M.D."/>
            <person name="Hughes L."/>
            <person name="Hurhula B."/>
            <person name="Husby M.E."/>
            <person name="Kamat A."/>
            <person name="Kanga B."/>
            <person name="Kashin S."/>
            <person name="Khazanovich D."/>
            <person name="Kisner P."/>
            <person name="Lance K."/>
            <person name="Lara M."/>
            <person name="Lee W."/>
            <person name="Lennon N."/>
            <person name="Letendre F."/>
            <person name="LeVine R."/>
            <person name="Lipovsky A."/>
            <person name="Liu X."/>
            <person name="Liu J."/>
            <person name="Liu S."/>
            <person name="Lokyitsang T."/>
            <person name="Lokyitsang Y."/>
            <person name="Lubonja R."/>
            <person name="Lui A."/>
            <person name="MacDonald P."/>
            <person name="Magnisalis V."/>
            <person name="Maru K."/>
            <person name="Matthews C."/>
            <person name="McCusker W."/>
            <person name="McDonough S."/>
            <person name="Mehta T."/>
            <person name="Meldrim J."/>
            <person name="Meneus L."/>
            <person name="Mihai O."/>
            <person name="Mihalev A."/>
            <person name="Mihova T."/>
            <person name="Mittelman R."/>
            <person name="Mlenga V."/>
            <person name="Montmayeur A."/>
            <person name="Mulrain L."/>
            <person name="Navidi A."/>
            <person name="Naylor J."/>
            <person name="Negash T."/>
            <person name="Nguyen T."/>
            <person name="Nguyen N."/>
            <person name="Nicol R."/>
            <person name="Norbu C."/>
            <person name="Norbu N."/>
            <person name="Novod N."/>
            <person name="O'Neill B."/>
            <person name="Osman S."/>
            <person name="Markiewicz E."/>
            <person name="Oyono O.L."/>
            <person name="Patti C."/>
            <person name="Phunkhang P."/>
            <person name="Pierre F."/>
            <person name="Priest M."/>
            <person name="Raghuraman S."/>
            <person name="Rege F."/>
            <person name="Reyes R."/>
            <person name="Rise C."/>
            <person name="Rogov P."/>
            <person name="Ross K."/>
            <person name="Ryan E."/>
            <person name="Settipalli S."/>
            <person name="Shea T."/>
            <person name="Sherpa N."/>
            <person name="Shi L."/>
            <person name="Shih D."/>
            <person name="Sparrow T."/>
            <person name="Spaulding J."/>
            <person name="Stalker J."/>
            <person name="Stange-Thomann N."/>
            <person name="Stavropoulos S."/>
            <person name="Stone C."/>
            <person name="Strader C."/>
            <person name="Tesfaye S."/>
            <person name="Thomson T."/>
            <person name="Thoulutsang Y."/>
            <person name="Thoulutsang D."/>
            <person name="Topham K."/>
            <person name="Topping I."/>
            <person name="Tsamla T."/>
            <person name="Vassiliev H."/>
            <person name="Vo A."/>
            <person name="Wangchuk T."/>
            <person name="Wangdi T."/>
            <person name="Weiand M."/>
            <person name="Wilkinson J."/>
            <person name="Wilson A."/>
            <person name="Yadav S."/>
            <person name="Young G."/>
            <person name="Yu Q."/>
            <person name="Zembek L."/>
            <person name="Zhong D."/>
            <person name="Zimmer A."/>
            <person name="Zwirko Z."/>
            <person name="Jaffe D.B."/>
            <person name="Alvarez P."/>
            <person name="Brockman W."/>
            <person name="Butler J."/>
            <person name="Chin C."/>
            <person name="Gnerre S."/>
            <person name="Grabherr M."/>
            <person name="Kleber M."/>
            <person name="Mauceli E."/>
            <person name="MacCallum I."/>
        </authorList>
    </citation>
    <scope>NUCLEOTIDE SEQUENCE [LARGE SCALE GENOMIC DNA]</scope>
    <source>
        <strain evidence="4">Tucson 15010-1051.87</strain>
    </source>
</reference>
<feature type="region of interest" description="Disordered" evidence="2">
    <location>
        <begin position="1"/>
        <end position="43"/>
    </location>
</feature>
<dbReference type="HOGENOM" id="CLU_1134586_0_0_1"/>
<dbReference type="AlphaFoldDB" id="B4LF73"/>
<evidence type="ECO:0000313" key="3">
    <source>
        <dbReference type="EMBL" id="EDW70261.2"/>
    </source>
</evidence>
<protein>
    <submittedName>
        <fullName evidence="3">Uncharacterized protein</fullName>
    </submittedName>
</protein>
<dbReference type="eggNOG" id="KOG1721">
    <property type="taxonomic scope" value="Eukaryota"/>
</dbReference>
<gene>
    <name evidence="3" type="primary">Dvir\GJ13703</name>
    <name evidence="3" type="ORF">Dvir_GJ13703</name>
</gene>
<dbReference type="OrthoDB" id="6359816at2759"/>
<feature type="compositionally biased region" description="Basic residues" evidence="2">
    <location>
        <begin position="1"/>
        <end position="10"/>
    </location>
</feature>
<organism evidence="3 4">
    <name type="scientific">Drosophila virilis</name>
    <name type="common">Fruit fly</name>
    <dbReference type="NCBI Taxonomy" id="7244"/>
    <lineage>
        <taxon>Eukaryota</taxon>
        <taxon>Metazoa</taxon>
        <taxon>Ecdysozoa</taxon>
        <taxon>Arthropoda</taxon>
        <taxon>Hexapoda</taxon>
        <taxon>Insecta</taxon>
        <taxon>Pterygota</taxon>
        <taxon>Neoptera</taxon>
        <taxon>Endopterygota</taxon>
        <taxon>Diptera</taxon>
        <taxon>Brachycera</taxon>
        <taxon>Muscomorpha</taxon>
        <taxon>Ephydroidea</taxon>
        <taxon>Drosophilidae</taxon>
        <taxon>Drosophila</taxon>
    </lineage>
</organism>
<evidence type="ECO:0000313" key="4">
    <source>
        <dbReference type="Proteomes" id="UP000008792"/>
    </source>
</evidence>
<dbReference type="Proteomes" id="UP000008792">
    <property type="component" value="Unassembled WGS sequence"/>
</dbReference>
<feature type="coiled-coil region" evidence="1">
    <location>
        <begin position="46"/>
        <end position="73"/>
    </location>
</feature>
<name>B4LF73_DROVI</name>
<evidence type="ECO:0000256" key="2">
    <source>
        <dbReference type="SAM" id="MobiDB-lite"/>
    </source>
</evidence>
<dbReference type="EMBL" id="CH940647">
    <property type="protein sequence ID" value="EDW70261.2"/>
    <property type="molecule type" value="Genomic_DNA"/>
</dbReference>
<keyword evidence="1" id="KW-0175">Coiled coil</keyword>
<sequence length="82" mass="9083">MRNRHVKQCVKKATAPTPLPNASEDALEDNGADVDNSEKVDADPTIDEFEQLLRNIENNVVEDRALIEELAALTPILQSLQT</sequence>
<dbReference type="KEGG" id="dvi:6622271"/>
<evidence type="ECO:0000256" key="1">
    <source>
        <dbReference type="SAM" id="Coils"/>
    </source>
</evidence>
<dbReference type="InParanoid" id="B4LF73"/>
<keyword evidence="4" id="KW-1185">Reference proteome</keyword>
<proteinExistence type="predicted"/>